<dbReference type="InterPro" id="IPR029063">
    <property type="entry name" value="SAM-dependent_MTases_sf"/>
</dbReference>
<sequence>MFSVNGFEIEKRQAKLARAAQSSGDYLFTSDYTYYSDLQNQWETSYSNTKLIQLLGTQSLSKYQTKTATEWLEKSTTDDASFIEAFQTTYDRVVRSITTCPVKSDLPIDVLETRVDRQLLGDVKPLRVLDIGGGAGRNMVQFMLSDLPPKQYVSVDSIALCYAMQNAVASELSNQLSDTTFIDLLDYKLAHLATPDLKTLGQENESDQQIVMLPGWMTGSLPNQHFDLILCNHVLDDLPPEDFKMFMALIERTLAPEGQVYCRGSQHRSAIKDIYPLGGGTYHGLDITQAFAQIGLHAHFAQRVAGEFTRIFKTTPPSEAILESQPLCSVTSDHELVQALQADFIQEQLSLIESKNLNVDVWGEAGFATFNSLIKPVASELHFGRFTHRFAFRDTLQYSDLTLSDKEELFAQPASVILVAVNNTDSVIRELTEALGDEFELDVRSFSLPIAFIYLEKR</sequence>
<dbReference type="RefSeq" id="WP_199459999.1">
    <property type="nucleotide sequence ID" value="NZ_JAEMUH010000001.1"/>
</dbReference>
<dbReference type="GO" id="GO:0008168">
    <property type="term" value="F:methyltransferase activity"/>
    <property type="evidence" value="ECO:0007669"/>
    <property type="project" value="UniProtKB-KW"/>
</dbReference>
<dbReference type="Proteomes" id="UP000598488">
    <property type="component" value="Unassembled WGS sequence"/>
</dbReference>
<protein>
    <submittedName>
        <fullName evidence="1">Methyltransferase domain-containing protein</fullName>
    </submittedName>
</protein>
<evidence type="ECO:0000313" key="1">
    <source>
        <dbReference type="EMBL" id="MBJ7549137.1"/>
    </source>
</evidence>
<dbReference type="GO" id="GO:0032259">
    <property type="term" value="P:methylation"/>
    <property type="evidence" value="ECO:0007669"/>
    <property type="project" value="UniProtKB-KW"/>
</dbReference>
<gene>
    <name evidence="1" type="ORF">JHD44_00445</name>
</gene>
<name>A0ABS0Z635_9GAMM</name>
<keyword evidence="2" id="KW-1185">Reference proteome</keyword>
<dbReference type="EMBL" id="JAEMUH010000001">
    <property type="protein sequence ID" value="MBJ7549137.1"/>
    <property type="molecule type" value="Genomic_DNA"/>
</dbReference>
<comment type="caution">
    <text evidence="1">The sequence shown here is derived from an EMBL/GenBank/DDBJ whole genome shotgun (WGS) entry which is preliminary data.</text>
</comment>
<organism evidence="1 2">
    <name type="scientific">Marinomonas ostreistagni</name>
    <dbReference type="NCBI Taxonomy" id="359209"/>
    <lineage>
        <taxon>Bacteria</taxon>
        <taxon>Pseudomonadati</taxon>
        <taxon>Pseudomonadota</taxon>
        <taxon>Gammaproteobacteria</taxon>
        <taxon>Oceanospirillales</taxon>
        <taxon>Oceanospirillaceae</taxon>
        <taxon>Marinomonas</taxon>
    </lineage>
</organism>
<dbReference type="Pfam" id="PF13489">
    <property type="entry name" value="Methyltransf_23"/>
    <property type="match status" value="1"/>
</dbReference>
<keyword evidence="1" id="KW-0808">Transferase</keyword>
<dbReference type="SUPFAM" id="SSF53335">
    <property type="entry name" value="S-adenosyl-L-methionine-dependent methyltransferases"/>
    <property type="match status" value="1"/>
</dbReference>
<dbReference type="Gene3D" id="3.40.50.150">
    <property type="entry name" value="Vaccinia Virus protein VP39"/>
    <property type="match status" value="1"/>
</dbReference>
<accession>A0ABS0Z635</accession>
<evidence type="ECO:0000313" key="2">
    <source>
        <dbReference type="Proteomes" id="UP000598488"/>
    </source>
</evidence>
<keyword evidence="1" id="KW-0489">Methyltransferase</keyword>
<proteinExistence type="predicted"/>
<reference evidence="1 2" key="1">
    <citation type="submission" date="2020-12" db="EMBL/GenBank/DDBJ databases">
        <title>Comparative genome analysis of fungal antagonists Marinomonas ostreistagni 398 and M. spartinae 468.</title>
        <authorList>
            <person name="Fields J.L."/>
            <person name="Mavrodi O.V."/>
            <person name="Biber P.D."/>
            <person name="Indest K.J."/>
            <person name="Mavrodi D.V."/>
        </authorList>
    </citation>
    <scope>NUCLEOTIDE SEQUENCE [LARGE SCALE GENOMIC DNA]</scope>
    <source>
        <strain evidence="1 2">USM7</strain>
    </source>
</reference>